<protein>
    <submittedName>
        <fullName evidence="3">Oxidoreductase</fullName>
    </submittedName>
</protein>
<evidence type="ECO:0000313" key="3">
    <source>
        <dbReference type="EMBL" id="MFB9909328.1"/>
    </source>
</evidence>
<dbReference type="PRINTS" id="PR00081">
    <property type="entry name" value="GDHRDH"/>
</dbReference>
<dbReference type="Proteomes" id="UP001589693">
    <property type="component" value="Unassembled WGS sequence"/>
</dbReference>
<dbReference type="PRINTS" id="PR00080">
    <property type="entry name" value="SDRFAMILY"/>
</dbReference>
<organism evidence="3 4">
    <name type="scientific">Allokutzneria oryzae</name>
    <dbReference type="NCBI Taxonomy" id="1378989"/>
    <lineage>
        <taxon>Bacteria</taxon>
        <taxon>Bacillati</taxon>
        <taxon>Actinomycetota</taxon>
        <taxon>Actinomycetes</taxon>
        <taxon>Pseudonocardiales</taxon>
        <taxon>Pseudonocardiaceae</taxon>
        <taxon>Allokutzneria</taxon>
    </lineage>
</organism>
<keyword evidence="4" id="KW-1185">Reference proteome</keyword>
<comment type="caution">
    <text evidence="3">The sequence shown here is derived from an EMBL/GenBank/DDBJ whole genome shotgun (WGS) entry which is preliminary data.</text>
</comment>
<comment type="similarity">
    <text evidence="1">Belongs to the short-chain dehydrogenases/reductases (SDR) family.</text>
</comment>
<dbReference type="EMBL" id="JBHLZU010000033">
    <property type="protein sequence ID" value="MFB9909328.1"/>
    <property type="molecule type" value="Genomic_DNA"/>
</dbReference>
<dbReference type="Pfam" id="PF13561">
    <property type="entry name" value="adh_short_C2"/>
    <property type="match status" value="1"/>
</dbReference>
<reference evidence="3 4" key="1">
    <citation type="submission" date="2024-09" db="EMBL/GenBank/DDBJ databases">
        <authorList>
            <person name="Sun Q."/>
            <person name="Mori K."/>
        </authorList>
    </citation>
    <scope>NUCLEOTIDE SEQUENCE [LARGE SCALE GENOMIC DNA]</scope>
    <source>
        <strain evidence="3 4">TBRC 7907</strain>
    </source>
</reference>
<dbReference type="InterPro" id="IPR002347">
    <property type="entry name" value="SDR_fam"/>
</dbReference>
<dbReference type="Gene3D" id="3.40.50.720">
    <property type="entry name" value="NAD(P)-binding Rossmann-like Domain"/>
    <property type="match status" value="1"/>
</dbReference>
<dbReference type="InterPro" id="IPR036291">
    <property type="entry name" value="NAD(P)-bd_dom_sf"/>
</dbReference>
<evidence type="ECO:0000256" key="2">
    <source>
        <dbReference type="ARBA" id="ARBA00023002"/>
    </source>
</evidence>
<keyword evidence="2" id="KW-0560">Oxidoreductase</keyword>
<name>A0ABV6AA94_9PSEU</name>
<evidence type="ECO:0000313" key="4">
    <source>
        <dbReference type="Proteomes" id="UP001589693"/>
    </source>
</evidence>
<accession>A0ABV6AA94</accession>
<dbReference type="PANTHER" id="PTHR42760:SF133">
    <property type="entry name" value="3-OXOACYL-[ACYL-CARRIER-PROTEIN] REDUCTASE"/>
    <property type="match status" value="1"/>
</dbReference>
<gene>
    <name evidence="3" type="ORF">ACFFQA_35795</name>
</gene>
<dbReference type="SUPFAM" id="SSF51735">
    <property type="entry name" value="NAD(P)-binding Rossmann-fold domains"/>
    <property type="match status" value="1"/>
</dbReference>
<sequence length="258" mass="26393">MDLRLDGKVALVTGASRGIGLGIAKVLAAEGMRVIGAARTITPELKETTAATVSVDLAAADGGERLVAAVLADFGGIDLVVNNVGGGDAHAGGFLTVDDAAWQRTIELNLFSAVRVTRAALPSLVERRGSIVNISSIGARKAYAPIDYGAVKAALTNLSKALSEEFGPHGVRVNTVSPGPTRSAAWESETGYGAQLAEAEGVALQDFLATVPNSMDITTGRMAEPEELGALVAFLASPHAANITGVDYRVDGGTIKAV</sequence>
<proteinExistence type="inferred from homology"/>
<dbReference type="PANTHER" id="PTHR42760">
    <property type="entry name" value="SHORT-CHAIN DEHYDROGENASES/REDUCTASES FAMILY MEMBER"/>
    <property type="match status" value="1"/>
</dbReference>
<evidence type="ECO:0000256" key="1">
    <source>
        <dbReference type="ARBA" id="ARBA00006484"/>
    </source>
</evidence>
<dbReference type="RefSeq" id="WP_377862154.1">
    <property type="nucleotide sequence ID" value="NZ_JBHLZU010000033.1"/>
</dbReference>
<dbReference type="NCBIfam" id="NF005095">
    <property type="entry name" value="PRK06523.1"/>
    <property type="match status" value="1"/>
</dbReference>